<dbReference type="GO" id="GO:0015171">
    <property type="term" value="F:amino acid transmembrane transporter activity"/>
    <property type="evidence" value="ECO:0007669"/>
    <property type="project" value="TreeGrafter"/>
</dbReference>
<proteinExistence type="predicted"/>
<protein>
    <submittedName>
        <fullName evidence="8">Dicarboxylic amino acid permease</fullName>
    </submittedName>
</protein>
<feature type="transmembrane region" description="Helical" evidence="6">
    <location>
        <begin position="364"/>
        <end position="384"/>
    </location>
</feature>
<keyword evidence="2 6" id="KW-0812">Transmembrane</keyword>
<dbReference type="OrthoDB" id="3900342at2759"/>
<evidence type="ECO:0000256" key="5">
    <source>
        <dbReference type="SAM" id="MobiDB-lite"/>
    </source>
</evidence>
<feature type="transmembrane region" description="Helical" evidence="6">
    <location>
        <begin position="158"/>
        <end position="178"/>
    </location>
</feature>
<feature type="transmembrane region" description="Helical" evidence="6">
    <location>
        <begin position="323"/>
        <end position="343"/>
    </location>
</feature>
<evidence type="ECO:0000313" key="9">
    <source>
        <dbReference type="Proteomes" id="UP000095038"/>
    </source>
</evidence>
<feature type="compositionally biased region" description="Polar residues" evidence="5">
    <location>
        <begin position="57"/>
        <end position="67"/>
    </location>
</feature>
<accession>A0A1D2VBY3</accession>
<feature type="compositionally biased region" description="Basic and acidic residues" evidence="5">
    <location>
        <begin position="71"/>
        <end position="87"/>
    </location>
</feature>
<evidence type="ECO:0000313" key="8">
    <source>
        <dbReference type="EMBL" id="ODV58993.1"/>
    </source>
</evidence>
<dbReference type="Proteomes" id="UP000095038">
    <property type="component" value="Unassembled WGS sequence"/>
</dbReference>
<evidence type="ECO:0000259" key="7">
    <source>
        <dbReference type="Pfam" id="PF00324"/>
    </source>
</evidence>
<feature type="transmembrane region" description="Helical" evidence="6">
    <location>
        <begin position="272"/>
        <end position="292"/>
    </location>
</feature>
<feature type="transmembrane region" description="Helical" evidence="6">
    <location>
        <begin position="535"/>
        <end position="558"/>
    </location>
</feature>
<feature type="transmembrane region" description="Helical" evidence="6">
    <location>
        <begin position="492"/>
        <end position="514"/>
    </location>
</feature>
<keyword evidence="9" id="KW-1185">Reference proteome</keyword>
<feature type="transmembrane region" description="Helical" evidence="6">
    <location>
        <begin position="467"/>
        <end position="486"/>
    </location>
</feature>
<dbReference type="PANTHER" id="PTHR43341">
    <property type="entry name" value="AMINO ACID PERMEASE"/>
    <property type="match status" value="1"/>
</dbReference>
<organism evidence="8 9">
    <name type="scientific">Ascoidea rubescens DSM 1968</name>
    <dbReference type="NCBI Taxonomy" id="1344418"/>
    <lineage>
        <taxon>Eukaryota</taxon>
        <taxon>Fungi</taxon>
        <taxon>Dikarya</taxon>
        <taxon>Ascomycota</taxon>
        <taxon>Saccharomycotina</taxon>
        <taxon>Saccharomycetes</taxon>
        <taxon>Ascoideaceae</taxon>
        <taxon>Ascoidea</taxon>
    </lineage>
</organism>
<dbReference type="AlphaFoldDB" id="A0A1D2VBY3"/>
<feature type="region of interest" description="Disordered" evidence="5">
    <location>
        <begin position="40"/>
        <end position="91"/>
    </location>
</feature>
<evidence type="ECO:0000256" key="3">
    <source>
        <dbReference type="ARBA" id="ARBA00022989"/>
    </source>
</evidence>
<dbReference type="InterPro" id="IPR050524">
    <property type="entry name" value="APC_YAT"/>
</dbReference>
<dbReference type="EMBL" id="KV454488">
    <property type="protein sequence ID" value="ODV58993.1"/>
    <property type="molecule type" value="Genomic_DNA"/>
</dbReference>
<keyword evidence="3 6" id="KW-1133">Transmembrane helix</keyword>
<sequence length="633" mass="70718">MNFDHDSDPKYHQNVDLNRRNSFNSYYRTDFDNNSISDLDRRSSNSLNHPQKAPSIISITNNVSTVGNSRSESDDNRDTRNNRDNRSIDTTSTASTLYRQVSYELHQVTSKQPLAITEGHKLVHTLKYYDLASVTFSGSIGSGIMITSATALRNGGPGSMLICFLIMTFCCYTVLCALCEMATYIPLPDAFSGYGTRYVDPAFGFATGYAYFFKYLVLAPSQMSAASAAIQYWVHRDTINPAVWISILLVLDVSSNYLGVNHYATVMRAFSIIKVVILFGMIIFSFTLAMGGGPNHDRTGFRYWRDPGAFASYKTLSGDSGRFAGFLATLLPCIYTLIGLEVYGIALGETASPMRRNIHKAHKLIFSIIPPFYCTLALLLGMIISHDDPNLIKSLTTSSNNAASSAFVIAIKNAGIPILPHIMNACILIFVFSASNTELYIAIRALYGLSVSGMAPTIFSKTNQRGVPIYSLAFCSTFALLGYMNAGTSSKIIFGYFVNVVTVFGLTTWISILISHLKFTNAVKAQGIERESEMYFVAPFAPYASYVTLTIVIILILIKNYTVFLDYAKYKTFDYKTFISGYIGIPIFFGLYFCYKFYHKTEIIRSEEVDLFFYKDVIDAEEEAYFRKQKSEE</sequence>
<evidence type="ECO:0000256" key="4">
    <source>
        <dbReference type="ARBA" id="ARBA00023136"/>
    </source>
</evidence>
<feature type="transmembrane region" description="Helical" evidence="6">
    <location>
        <begin position="578"/>
        <end position="595"/>
    </location>
</feature>
<keyword evidence="4 6" id="KW-0472">Membrane</keyword>
<feature type="transmembrane region" description="Helical" evidence="6">
    <location>
        <begin position="242"/>
        <end position="260"/>
    </location>
</feature>
<gene>
    <name evidence="8" type="ORF">ASCRUDRAFT_77410</name>
</gene>
<feature type="domain" description="Amino acid permease/ SLC12A" evidence="7">
    <location>
        <begin position="136"/>
        <end position="602"/>
    </location>
</feature>
<dbReference type="RefSeq" id="XP_020045300.1">
    <property type="nucleotide sequence ID" value="XM_020193854.1"/>
</dbReference>
<comment type="subcellular location">
    <subcellularLocation>
        <location evidence="1">Membrane</location>
        <topology evidence="1">Multi-pass membrane protein</topology>
    </subcellularLocation>
</comment>
<evidence type="ECO:0000256" key="2">
    <source>
        <dbReference type="ARBA" id="ARBA00022692"/>
    </source>
</evidence>
<dbReference type="InterPro" id="IPR004841">
    <property type="entry name" value="AA-permease/SLC12A_dom"/>
</dbReference>
<feature type="transmembrane region" description="Helical" evidence="6">
    <location>
        <begin position="198"/>
        <end position="217"/>
    </location>
</feature>
<dbReference type="STRING" id="1344418.A0A1D2VBY3"/>
<dbReference type="InParanoid" id="A0A1D2VBY3"/>
<feature type="transmembrane region" description="Helical" evidence="6">
    <location>
        <begin position="131"/>
        <end position="152"/>
    </location>
</feature>
<dbReference type="PANTHER" id="PTHR43341:SF9">
    <property type="entry name" value="DICARBOXYLIC AMINO ACID PERMEASE"/>
    <property type="match status" value="1"/>
</dbReference>
<dbReference type="Gene3D" id="1.20.1740.10">
    <property type="entry name" value="Amino acid/polyamine transporter I"/>
    <property type="match status" value="1"/>
</dbReference>
<dbReference type="Pfam" id="PF00324">
    <property type="entry name" value="AA_permease"/>
    <property type="match status" value="1"/>
</dbReference>
<dbReference type="GeneID" id="30967490"/>
<name>A0A1D2VBY3_9ASCO</name>
<dbReference type="GO" id="GO:0016020">
    <property type="term" value="C:membrane"/>
    <property type="evidence" value="ECO:0007669"/>
    <property type="project" value="UniProtKB-SubCell"/>
</dbReference>
<evidence type="ECO:0000256" key="6">
    <source>
        <dbReference type="SAM" id="Phobius"/>
    </source>
</evidence>
<evidence type="ECO:0000256" key="1">
    <source>
        <dbReference type="ARBA" id="ARBA00004141"/>
    </source>
</evidence>
<reference evidence="9" key="1">
    <citation type="submission" date="2016-05" db="EMBL/GenBank/DDBJ databases">
        <title>Comparative genomics of biotechnologically important yeasts.</title>
        <authorList>
            <consortium name="DOE Joint Genome Institute"/>
            <person name="Riley R."/>
            <person name="Haridas S."/>
            <person name="Wolfe K.H."/>
            <person name="Lopes M.R."/>
            <person name="Hittinger C.T."/>
            <person name="Goker M."/>
            <person name="Salamov A."/>
            <person name="Wisecaver J."/>
            <person name="Long T.M."/>
            <person name="Aerts A.L."/>
            <person name="Barry K."/>
            <person name="Choi C."/>
            <person name="Clum A."/>
            <person name="Coughlan A.Y."/>
            <person name="Deshpande S."/>
            <person name="Douglass A.P."/>
            <person name="Hanson S.J."/>
            <person name="Klenk H.-P."/>
            <person name="Labutti K."/>
            <person name="Lapidus A."/>
            <person name="Lindquist E."/>
            <person name="Lipzen A."/>
            <person name="Meier-Kolthoff J.P."/>
            <person name="Ohm R.A."/>
            <person name="Otillar R.P."/>
            <person name="Pangilinan J."/>
            <person name="Peng Y."/>
            <person name="Rokas A."/>
            <person name="Rosa C.A."/>
            <person name="Scheuner C."/>
            <person name="Sibirny A.A."/>
            <person name="Slot J.C."/>
            <person name="Stielow J.B."/>
            <person name="Sun H."/>
            <person name="Kurtzman C.P."/>
            <person name="Blackwell M."/>
            <person name="Grigoriev I.V."/>
            <person name="Jeffries T.W."/>
        </authorList>
    </citation>
    <scope>NUCLEOTIDE SEQUENCE [LARGE SCALE GENOMIC DNA]</scope>
    <source>
        <strain evidence="9">DSM 1968</strain>
    </source>
</reference>